<organism evidence="1 2">
    <name type="scientific">Bacillus selenitireducens (strain ATCC 700615 / DSM 15326 / MLS10)</name>
    <dbReference type="NCBI Taxonomy" id="439292"/>
    <lineage>
        <taxon>Bacteria</taxon>
        <taxon>Bacillati</taxon>
        <taxon>Bacillota</taxon>
        <taxon>Bacilli</taxon>
        <taxon>Bacillales</taxon>
        <taxon>Bacillaceae</taxon>
        <taxon>Salisediminibacterium</taxon>
    </lineage>
</organism>
<evidence type="ECO:0000313" key="2">
    <source>
        <dbReference type="Proteomes" id="UP000000271"/>
    </source>
</evidence>
<protein>
    <submittedName>
        <fullName evidence="1">Uncharacterized protein</fullName>
    </submittedName>
</protein>
<keyword evidence="2" id="KW-1185">Reference proteome</keyword>
<gene>
    <name evidence="1" type="ordered locus">Bsel_2629</name>
</gene>
<dbReference type="Proteomes" id="UP000000271">
    <property type="component" value="Chromosome"/>
</dbReference>
<sequence>MPYWLYGEPFRVIKKQGNMPCFLINKQIQNVPVIMVGTYFFSRIPFR</sequence>
<dbReference type="EMBL" id="CP001791">
    <property type="protein sequence ID" value="ADI00129.1"/>
    <property type="molecule type" value="Genomic_DNA"/>
</dbReference>
<name>D6XXT6_BACIE</name>
<dbReference type="HOGENOM" id="CLU_3164678_0_0_9"/>
<reference evidence="1" key="1">
    <citation type="submission" date="2009-10" db="EMBL/GenBank/DDBJ databases">
        <title>Complete sequence of Bacillus selenitireducens MLS10.</title>
        <authorList>
            <consortium name="US DOE Joint Genome Institute"/>
            <person name="Lucas S."/>
            <person name="Copeland A."/>
            <person name="Lapidus A."/>
            <person name="Glavina del Rio T."/>
            <person name="Dalin E."/>
            <person name="Tice H."/>
            <person name="Bruce D."/>
            <person name="Goodwin L."/>
            <person name="Pitluck S."/>
            <person name="Sims D."/>
            <person name="Brettin T."/>
            <person name="Detter J.C."/>
            <person name="Han C."/>
            <person name="Larimer F."/>
            <person name="Land M."/>
            <person name="Hauser L."/>
            <person name="Kyrpides N."/>
            <person name="Ovchinnikova G."/>
            <person name="Stolz J."/>
        </authorList>
    </citation>
    <scope>NUCLEOTIDE SEQUENCE [LARGE SCALE GENOMIC DNA]</scope>
    <source>
        <strain evidence="1">MLS10</strain>
    </source>
</reference>
<dbReference type="AlphaFoldDB" id="D6XXT6"/>
<accession>D6XXT6</accession>
<evidence type="ECO:0000313" key="1">
    <source>
        <dbReference type="EMBL" id="ADI00129.1"/>
    </source>
</evidence>
<proteinExistence type="predicted"/>
<dbReference type="KEGG" id="bse:Bsel_2629"/>